<dbReference type="InterPro" id="IPR050913">
    <property type="entry name" value="AP2/ERF_ERF"/>
</dbReference>
<keyword evidence="2" id="KW-0805">Transcription regulation</keyword>
<comment type="caution">
    <text evidence="8">The sequence shown here is derived from an EMBL/GenBank/DDBJ whole genome shotgun (WGS) entry which is preliminary data.</text>
</comment>
<dbReference type="PRINTS" id="PR00367">
    <property type="entry name" value="ETHRSPELEMNT"/>
</dbReference>
<dbReference type="Gene3D" id="3.30.730.10">
    <property type="entry name" value="AP2/ERF domain"/>
    <property type="match status" value="1"/>
</dbReference>
<evidence type="ECO:0000256" key="3">
    <source>
        <dbReference type="ARBA" id="ARBA00023125"/>
    </source>
</evidence>
<evidence type="ECO:0000313" key="8">
    <source>
        <dbReference type="EMBL" id="KAJ9187442.1"/>
    </source>
</evidence>
<dbReference type="InterPro" id="IPR001471">
    <property type="entry name" value="AP2/ERF_dom"/>
</dbReference>
<dbReference type="SUPFAM" id="SSF54171">
    <property type="entry name" value="DNA-binding domain"/>
    <property type="match status" value="1"/>
</dbReference>
<protein>
    <recommendedName>
        <fullName evidence="7">AP2/ERF domain-containing protein</fullName>
    </recommendedName>
</protein>
<dbReference type="PROSITE" id="PS51032">
    <property type="entry name" value="AP2_ERF"/>
    <property type="match status" value="1"/>
</dbReference>
<reference evidence="8" key="1">
    <citation type="journal article" date="2023" name="Plant Biotechnol. J.">
        <title>Chromosome-level wild Hevea brasiliensis genome provides new tools for genomic-assisted breeding and valuable loci to elevate rubber yield.</title>
        <authorList>
            <person name="Cheng H."/>
            <person name="Song X."/>
            <person name="Hu Y."/>
            <person name="Wu T."/>
            <person name="Yang Q."/>
            <person name="An Z."/>
            <person name="Feng S."/>
            <person name="Deng Z."/>
            <person name="Wu W."/>
            <person name="Zeng X."/>
            <person name="Tu M."/>
            <person name="Wang X."/>
            <person name="Huang H."/>
        </authorList>
    </citation>
    <scope>NUCLEOTIDE SEQUENCE</scope>
    <source>
        <strain evidence="8">MT/VB/25A 57/8</strain>
    </source>
</reference>
<keyword evidence="5" id="KW-0539">Nucleus</keyword>
<keyword evidence="9" id="KW-1185">Reference proteome</keyword>
<dbReference type="EMBL" id="JARPOI010000002">
    <property type="protein sequence ID" value="KAJ9187442.1"/>
    <property type="molecule type" value="Genomic_DNA"/>
</dbReference>
<keyword evidence="3" id="KW-0238">DNA-binding</keyword>
<accession>A0ABQ9N4G8</accession>
<sequence>MTKQRKASHLHEGEEHAQKEGMAWDQVMAEAAALGGAWRTRKRYVGVRQRPSGRWVAEIKDTIQKIRVWLGTYDTAEEAARAYDEAACLLRGANTRTNFWPCPPCHCKPTLPSKITNLLLQRLKDRNNNLSTSLPVSLQKQETSKLEETQFDNFFDLPAGDCGICENTNSDTAKSANSATTSGDYMSGCFESNFSKTEEFDWSNADQEGREKQEDEAEDIMEPWLTDFPVEDVAGGSSSTTYCSPFDIAQEMMAMGPMEKQEHYYEDGQSMLRGIMETLNYERKFSASLYAYNGVSECLRLTLGSAGMAKSKHGCDQLPSNLGIINIKNNNDWEEEDNNNNNNNNNKEKDGKEEVEEVGIIPAQTPTEVMGSETSTAEGCELSLWSSLDLPPICFIV</sequence>
<evidence type="ECO:0000256" key="1">
    <source>
        <dbReference type="ARBA" id="ARBA00004123"/>
    </source>
</evidence>
<evidence type="ECO:0000256" key="6">
    <source>
        <dbReference type="SAM" id="MobiDB-lite"/>
    </source>
</evidence>
<comment type="subcellular location">
    <subcellularLocation>
        <location evidence="1">Nucleus</location>
    </subcellularLocation>
</comment>
<proteinExistence type="predicted"/>
<dbReference type="InterPro" id="IPR016177">
    <property type="entry name" value="DNA-bd_dom_sf"/>
</dbReference>
<feature type="region of interest" description="Disordered" evidence="6">
    <location>
        <begin position="331"/>
        <end position="355"/>
    </location>
</feature>
<evidence type="ECO:0000256" key="2">
    <source>
        <dbReference type="ARBA" id="ARBA00023015"/>
    </source>
</evidence>
<feature type="region of interest" description="Disordered" evidence="6">
    <location>
        <begin position="1"/>
        <end position="22"/>
    </location>
</feature>
<keyword evidence="4" id="KW-0804">Transcription</keyword>
<evidence type="ECO:0000313" key="9">
    <source>
        <dbReference type="Proteomes" id="UP001174677"/>
    </source>
</evidence>
<dbReference type="SMART" id="SM00380">
    <property type="entry name" value="AP2"/>
    <property type="match status" value="1"/>
</dbReference>
<name>A0ABQ9N4G8_HEVBR</name>
<feature type="compositionally biased region" description="Basic and acidic residues" evidence="6">
    <location>
        <begin position="9"/>
        <end position="19"/>
    </location>
</feature>
<dbReference type="InterPro" id="IPR036955">
    <property type="entry name" value="AP2/ERF_dom_sf"/>
</dbReference>
<evidence type="ECO:0000256" key="5">
    <source>
        <dbReference type="ARBA" id="ARBA00023242"/>
    </source>
</evidence>
<feature type="domain" description="AP2/ERF" evidence="7">
    <location>
        <begin position="43"/>
        <end position="100"/>
    </location>
</feature>
<dbReference type="CDD" id="cd00018">
    <property type="entry name" value="AP2"/>
    <property type="match status" value="1"/>
</dbReference>
<dbReference type="Proteomes" id="UP001174677">
    <property type="component" value="Chromosome 2"/>
</dbReference>
<evidence type="ECO:0000259" key="7">
    <source>
        <dbReference type="PROSITE" id="PS51032"/>
    </source>
</evidence>
<organism evidence="8 9">
    <name type="scientific">Hevea brasiliensis</name>
    <name type="common">Para rubber tree</name>
    <name type="synonym">Siphonia brasiliensis</name>
    <dbReference type="NCBI Taxonomy" id="3981"/>
    <lineage>
        <taxon>Eukaryota</taxon>
        <taxon>Viridiplantae</taxon>
        <taxon>Streptophyta</taxon>
        <taxon>Embryophyta</taxon>
        <taxon>Tracheophyta</taxon>
        <taxon>Spermatophyta</taxon>
        <taxon>Magnoliopsida</taxon>
        <taxon>eudicotyledons</taxon>
        <taxon>Gunneridae</taxon>
        <taxon>Pentapetalae</taxon>
        <taxon>rosids</taxon>
        <taxon>fabids</taxon>
        <taxon>Malpighiales</taxon>
        <taxon>Euphorbiaceae</taxon>
        <taxon>Crotonoideae</taxon>
        <taxon>Micrandreae</taxon>
        <taxon>Hevea</taxon>
    </lineage>
</organism>
<dbReference type="PANTHER" id="PTHR31194:SF197">
    <property type="entry name" value="OS12G0582900 PROTEIN"/>
    <property type="match status" value="1"/>
</dbReference>
<dbReference type="PANTHER" id="PTHR31194">
    <property type="entry name" value="SHN SHINE , DNA BINDING / TRANSCRIPTION FACTOR"/>
    <property type="match status" value="1"/>
</dbReference>
<evidence type="ECO:0000256" key="4">
    <source>
        <dbReference type="ARBA" id="ARBA00023163"/>
    </source>
</evidence>
<dbReference type="Pfam" id="PF00847">
    <property type="entry name" value="AP2"/>
    <property type="match status" value="1"/>
</dbReference>
<gene>
    <name evidence="8" type="ORF">P3X46_002897</name>
</gene>